<dbReference type="Proteomes" id="UP001336250">
    <property type="component" value="Unassembled WGS sequence"/>
</dbReference>
<gene>
    <name evidence="4" type="ORF">V4F39_06215</name>
</gene>
<dbReference type="RefSeq" id="WP_332288439.1">
    <property type="nucleotide sequence ID" value="NZ_JAZIBG010000017.1"/>
</dbReference>
<dbReference type="SUPFAM" id="SSF53807">
    <property type="entry name" value="Helical backbone' metal receptor"/>
    <property type="match status" value="1"/>
</dbReference>
<dbReference type="PANTHER" id="PTHR30535">
    <property type="entry name" value="VITAMIN B12-BINDING PROTEIN"/>
    <property type="match status" value="1"/>
</dbReference>
<dbReference type="InterPro" id="IPR054828">
    <property type="entry name" value="Vit_B12_bind_prot"/>
</dbReference>
<dbReference type="AlphaFoldDB" id="A0AAW9Q3E9"/>
<dbReference type="PANTHER" id="PTHR30535:SF34">
    <property type="entry name" value="MOLYBDATE-BINDING PROTEIN MOLA"/>
    <property type="match status" value="1"/>
</dbReference>
<sequence>MPPAWALAGLAGCALGPALAGGPAPQRIVALSPSLTEAVCALGRCDRLVATDRHSAWPATVAALPKVGGIADAQIERIVAMKPDLVLLGPRSRAGDRLADLGVPVRSFDARTHADLRHTLLALGDALGEQANAVQLVRRIDERIAAAARRLPAAWRGRTVYVEVGSGAYAASEASFIGETLARLGLVNIVGSGMGLFPKLNPEFVARRAPELIIGPRTSLGDYARRPGWATLPAVRRQQVCLLDNTQFDLLAIPGPRLGEAADMLVDCLLALQSR</sequence>
<feature type="signal peptide" evidence="2">
    <location>
        <begin position="1"/>
        <end position="20"/>
    </location>
</feature>
<dbReference type="InterPro" id="IPR050902">
    <property type="entry name" value="ABC_Transporter_SBP"/>
</dbReference>
<dbReference type="EMBL" id="JAZIBG010000017">
    <property type="protein sequence ID" value="MEF7613501.1"/>
    <property type="molecule type" value="Genomic_DNA"/>
</dbReference>
<keyword evidence="1 2" id="KW-0732">Signal</keyword>
<keyword evidence="5" id="KW-1185">Reference proteome</keyword>
<dbReference type="Pfam" id="PF01497">
    <property type="entry name" value="Peripla_BP_2"/>
    <property type="match status" value="1"/>
</dbReference>
<evidence type="ECO:0000313" key="4">
    <source>
        <dbReference type="EMBL" id="MEF7613501.1"/>
    </source>
</evidence>
<protein>
    <submittedName>
        <fullName evidence="4">Helical backbone metal receptor</fullName>
    </submittedName>
</protein>
<reference evidence="4 5" key="1">
    <citation type="submission" date="2024-02" db="EMBL/GenBank/DDBJ databases">
        <title>Genome sequence of Aquincola sp. MAHUQ-54.</title>
        <authorList>
            <person name="Huq M.A."/>
        </authorList>
    </citation>
    <scope>NUCLEOTIDE SEQUENCE [LARGE SCALE GENOMIC DNA]</scope>
    <source>
        <strain evidence="4 5">MAHUQ-54</strain>
    </source>
</reference>
<feature type="chain" id="PRO_5043824497" evidence="2">
    <location>
        <begin position="21"/>
        <end position="275"/>
    </location>
</feature>
<dbReference type="Gene3D" id="3.40.50.1980">
    <property type="entry name" value="Nitrogenase molybdenum iron protein domain"/>
    <property type="match status" value="2"/>
</dbReference>
<dbReference type="NCBIfam" id="NF038402">
    <property type="entry name" value="TroA_like"/>
    <property type="match status" value="1"/>
</dbReference>
<keyword evidence="4" id="KW-0675">Receptor</keyword>
<organism evidence="4 5">
    <name type="scientific">Aquincola agrisoli</name>
    <dbReference type="NCBI Taxonomy" id="3119538"/>
    <lineage>
        <taxon>Bacteria</taxon>
        <taxon>Pseudomonadati</taxon>
        <taxon>Pseudomonadota</taxon>
        <taxon>Betaproteobacteria</taxon>
        <taxon>Burkholderiales</taxon>
        <taxon>Sphaerotilaceae</taxon>
        <taxon>Aquincola</taxon>
    </lineage>
</organism>
<feature type="domain" description="Fe/B12 periplasmic-binding" evidence="3">
    <location>
        <begin position="27"/>
        <end position="275"/>
    </location>
</feature>
<proteinExistence type="predicted"/>
<evidence type="ECO:0000259" key="3">
    <source>
        <dbReference type="PROSITE" id="PS50983"/>
    </source>
</evidence>
<dbReference type="GO" id="GO:0071281">
    <property type="term" value="P:cellular response to iron ion"/>
    <property type="evidence" value="ECO:0007669"/>
    <property type="project" value="TreeGrafter"/>
</dbReference>
<accession>A0AAW9Q3E9</accession>
<name>A0AAW9Q3E9_9BURK</name>
<evidence type="ECO:0000313" key="5">
    <source>
        <dbReference type="Proteomes" id="UP001336250"/>
    </source>
</evidence>
<comment type="caution">
    <text evidence="4">The sequence shown here is derived from an EMBL/GenBank/DDBJ whole genome shotgun (WGS) entry which is preliminary data.</text>
</comment>
<dbReference type="PROSITE" id="PS50983">
    <property type="entry name" value="FE_B12_PBP"/>
    <property type="match status" value="1"/>
</dbReference>
<dbReference type="InterPro" id="IPR002491">
    <property type="entry name" value="ABC_transptr_periplasmic_BD"/>
</dbReference>
<evidence type="ECO:0000256" key="1">
    <source>
        <dbReference type="ARBA" id="ARBA00022729"/>
    </source>
</evidence>
<evidence type="ECO:0000256" key="2">
    <source>
        <dbReference type="SAM" id="SignalP"/>
    </source>
</evidence>